<feature type="domain" description="HTH araC/xylS-type" evidence="4">
    <location>
        <begin position="183"/>
        <end position="281"/>
    </location>
</feature>
<dbReference type="Pfam" id="PF12833">
    <property type="entry name" value="HTH_18"/>
    <property type="match status" value="1"/>
</dbReference>
<dbReference type="InterPro" id="IPR003313">
    <property type="entry name" value="AraC-bd"/>
</dbReference>
<dbReference type="SUPFAM" id="SSF51215">
    <property type="entry name" value="Regulatory protein AraC"/>
    <property type="match status" value="1"/>
</dbReference>
<evidence type="ECO:0000313" key="6">
    <source>
        <dbReference type="Proteomes" id="UP000824243"/>
    </source>
</evidence>
<dbReference type="Gene3D" id="1.10.10.60">
    <property type="entry name" value="Homeodomain-like"/>
    <property type="match status" value="2"/>
</dbReference>
<keyword evidence="1" id="KW-0805">Transcription regulation</keyword>
<dbReference type="GO" id="GO:0043565">
    <property type="term" value="F:sequence-specific DNA binding"/>
    <property type="evidence" value="ECO:0007669"/>
    <property type="project" value="InterPro"/>
</dbReference>
<evidence type="ECO:0000256" key="3">
    <source>
        <dbReference type="ARBA" id="ARBA00023163"/>
    </source>
</evidence>
<dbReference type="PROSITE" id="PS01124">
    <property type="entry name" value="HTH_ARAC_FAMILY_2"/>
    <property type="match status" value="1"/>
</dbReference>
<dbReference type="EMBL" id="DXFA01000012">
    <property type="protein sequence ID" value="HIX47533.1"/>
    <property type="molecule type" value="Genomic_DNA"/>
</dbReference>
<gene>
    <name evidence="5" type="ORF">H9981_00680</name>
</gene>
<dbReference type="Gene3D" id="2.60.120.10">
    <property type="entry name" value="Jelly Rolls"/>
    <property type="match status" value="1"/>
</dbReference>
<dbReference type="PANTHER" id="PTHR43280:SF28">
    <property type="entry name" value="HTH-TYPE TRANSCRIPTIONAL ACTIVATOR RHAS"/>
    <property type="match status" value="1"/>
</dbReference>
<reference evidence="5" key="1">
    <citation type="journal article" date="2021" name="PeerJ">
        <title>Extensive microbial diversity within the chicken gut microbiome revealed by metagenomics and culture.</title>
        <authorList>
            <person name="Gilroy R."/>
            <person name="Ravi A."/>
            <person name="Getino M."/>
            <person name="Pursley I."/>
            <person name="Horton D.L."/>
            <person name="Alikhan N.F."/>
            <person name="Baker D."/>
            <person name="Gharbi K."/>
            <person name="Hall N."/>
            <person name="Watson M."/>
            <person name="Adriaenssens E.M."/>
            <person name="Foster-Nyarko E."/>
            <person name="Jarju S."/>
            <person name="Secka A."/>
            <person name="Antonio M."/>
            <person name="Oren A."/>
            <person name="Chaudhuri R.R."/>
            <person name="La Ragione R."/>
            <person name="Hildebrand F."/>
            <person name="Pallen M.J."/>
        </authorList>
    </citation>
    <scope>NUCLEOTIDE SEQUENCE</scope>
    <source>
        <strain evidence="5">ChiSjej5B23-15282</strain>
    </source>
</reference>
<dbReference type="PRINTS" id="PR00032">
    <property type="entry name" value="HTHARAC"/>
</dbReference>
<dbReference type="InterPro" id="IPR037923">
    <property type="entry name" value="HTH-like"/>
</dbReference>
<proteinExistence type="predicted"/>
<name>A0A9D1VVT8_9FIRM</name>
<dbReference type="AlphaFoldDB" id="A0A9D1VVT8"/>
<dbReference type="InterPro" id="IPR018060">
    <property type="entry name" value="HTH_AraC"/>
</dbReference>
<reference evidence="5" key="2">
    <citation type="submission" date="2021-04" db="EMBL/GenBank/DDBJ databases">
        <authorList>
            <person name="Gilroy R."/>
        </authorList>
    </citation>
    <scope>NUCLEOTIDE SEQUENCE</scope>
    <source>
        <strain evidence="5">ChiSjej5B23-15282</strain>
    </source>
</reference>
<dbReference type="InterPro" id="IPR009057">
    <property type="entry name" value="Homeodomain-like_sf"/>
</dbReference>
<evidence type="ECO:0000313" key="5">
    <source>
        <dbReference type="EMBL" id="HIX47533.1"/>
    </source>
</evidence>
<dbReference type="GO" id="GO:0003700">
    <property type="term" value="F:DNA-binding transcription factor activity"/>
    <property type="evidence" value="ECO:0007669"/>
    <property type="project" value="InterPro"/>
</dbReference>
<dbReference type="PANTHER" id="PTHR43280">
    <property type="entry name" value="ARAC-FAMILY TRANSCRIPTIONAL REGULATOR"/>
    <property type="match status" value="1"/>
</dbReference>
<comment type="caution">
    <text evidence="5">The sequence shown here is derived from an EMBL/GenBank/DDBJ whole genome shotgun (WGS) entry which is preliminary data.</text>
</comment>
<keyword evidence="2" id="KW-0238">DNA-binding</keyword>
<sequence>MQNILFEGSIKGLYISRIVRDFEYTMSDVHIHYNDYEVYYLLEGERRYFIGTKIYHLKQGSLVFIRRNVIHKTALSREAHHDRILLEISHSYLESVFAATDELSLPEYFRDDCIVLSLDSSEQEFVKGLLLETGRELKAKDCGFRLLVQSLVAELFVFAKRWENKANSAASSRTDDPRHRQIEQIACYIADNCCSPLSLSSIAEHFYMNKCYLSRIFKEVTGFTVTGYLHARRIQKARTLLVQGSMNISEISEAAGYENLTYFERVFRKHTGMSPLEYRKVHIKNARGRRISGDIF</sequence>
<dbReference type="InterPro" id="IPR014710">
    <property type="entry name" value="RmlC-like_jellyroll"/>
</dbReference>
<dbReference type="Proteomes" id="UP000824243">
    <property type="component" value="Unassembled WGS sequence"/>
</dbReference>
<dbReference type="InterPro" id="IPR018062">
    <property type="entry name" value="HTH_AraC-typ_CS"/>
</dbReference>
<evidence type="ECO:0000259" key="4">
    <source>
        <dbReference type="PROSITE" id="PS01124"/>
    </source>
</evidence>
<dbReference type="InterPro" id="IPR020449">
    <property type="entry name" value="Tscrpt_reg_AraC-type_HTH"/>
</dbReference>
<dbReference type="SMART" id="SM00342">
    <property type="entry name" value="HTH_ARAC"/>
    <property type="match status" value="1"/>
</dbReference>
<evidence type="ECO:0000256" key="2">
    <source>
        <dbReference type="ARBA" id="ARBA00023125"/>
    </source>
</evidence>
<dbReference type="Pfam" id="PF02311">
    <property type="entry name" value="AraC_binding"/>
    <property type="match status" value="1"/>
</dbReference>
<protein>
    <submittedName>
        <fullName evidence="5">AraC family transcriptional regulator</fullName>
    </submittedName>
</protein>
<accession>A0A9D1VVT8</accession>
<evidence type="ECO:0000256" key="1">
    <source>
        <dbReference type="ARBA" id="ARBA00023015"/>
    </source>
</evidence>
<dbReference type="PROSITE" id="PS00041">
    <property type="entry name" value="HTH_ARAC_FAMILY_1"/>
    <property type="match status" value="1"/>
</dbReference>
<keyword evidence="3" id="KW-0804">Transcription</keyword>
<organism evidence="5 6">
    <name type="scientific">Candidatus Mediterraneibacter caccavium</name>
    <dbReference type="NCBI Taxonomy" id="2838661"/>
    <lineage>
        <taxon>Bacteria</taxon>
        <taxon>Bacillati</taxon>
        <taxon>Bacillota</taxon>
        <taxon>Clostridia</taxon>
        <taxon>Lachnospirales</taxon>
        <taxon>Lachnospiraceae</taxon>
        <taxon>Mediterraneibacter</taxon>
    </lineage>
</organism>
<dbReference type="SUPFAM" id="SSF46689">
    <property type="entry name" value="Homeodomain-like"/>
    <property type="match status" value="2"/>
</dbReference>